<comment type="caution">
    <text evidence="1">The sequence shown here is derived from an EMBL/GenBank/DDBJ whole genome shotgun (WGS) entry which is preliminary data.</text>
</comment>
<proteinExistence type="predicted"/>
<dbReference type="EMBL" id="RCZC01000006">
    <property type="protein sequence ID" value="TPG49781.1"/>
    <property type="molecule type" value="Genomic_DNA"/>
</dbReference>
<dbReference type="Proteomes" id="UP000319931">
    <property type="component" value="Unassembled WGS sequence"/>
</dbReference>
<protein>
    <submittedName>
        <fullName evidence="1">Transcription factor</fullName>
    </submittedName>
</protein>
<name>A0A502FK50_9SPHN</name>
<dbReference type="OrthoDB" id="9814421at2"/>
<dbReference type="AlphaFoldDB" id="A0A502FK50"/>
<dbReference type="Pfam" id="PF07704">
    <property type="entry name" value="PSK_trans_fac"/>
    <property type="match status" value="1"/>
</dbReference>
<dbReference type="RefSeq" id="WP_140851674.1">
    <property type="nucleotide sequence ID" value="NZ_RCZC01000006.1"/>
</dbReference>
<reference evidence="1 2" key="1">
    <citation type="journal article" date="2019" name="Environ. Microbiol.">
        <title>Species interactions and distinct microbial communities in high Arctic permafrost affected cryosols are associated with the CH4 and CO2 gas fluxes.</title>
        <authorList>
            <person name="Altshuler I."/>
            <person name="Hamel J."/>
            <person name="Turney S."/>
            <person name="Magnuson E."/>
            <person name="Levesque R."/>
            <person name="Greer C."/>
            <person name="Whyte L.G."/>
        </authorList>
    </citation>
    <scope>NUCLEOTIDE SEQUENCE [LARGE SCALE GENOMIC DNA]</scope>
    <source>
        <strain evidence="1 2">E6.1</strain>
    </source>
</reference>
<dbReference type="InterPro" id="IPR011660">
    <property type="entry name" value="VapB-like"/>
</dbReference>
<evidence type="ECO:0000313" key="1">
    <source>
        <dbReference type="EMBL" id="TPG49781.1"/>
    </source>
</evidence>
<accession>A0A502FK50</accession>
<sequence>MASLYIKDEETAALVTRVAERSGLTKTALVRELAAAREAELDRAAPQMSAREKLDALWASHTFPPTAGADADKAFFDEMWGEAPD</sequence>
<keyword evidence="2" id="KW-1185">Reference proteome</keyword>
<evidence type="ECO:0000313" key="2">
    <source>
        <dbReference type="Proteomes" id="UP000319931"/>
    </source>
</evidence>
<organism evidence="1 2">
    <name type="scientific">Sphingomonas glacialis</name>
    <dbReference type="NCBI Taxonomy" id="658225"/>
    <lineage>
        <taxon>Bacteria</taxon>
        <taxon>Pseudomonadati</taxon>
        <taxon>Pseudomonadota</taxon>
        <taxon>Alphaproteobacteria</taxon>
        <taxon>Sphingomonadales</taxon>
        <taxon>Sphingomonadaceae</taxon>
        <taxon>Sphingomonas</taxon>
    </lineage>
</organism>
<gene>
    <name evidence="1" type="ORF">EAH76_18070</name>
</gene>